<dbReference type="GO" id="GO:0070181">
    <property type="term" value="F:small ribosomal subunit rRNA binding"/>
    <property type="evidence" value="ECO:0007669"/>
    <property type="project" value="TreeGrafter"/>
</dbReference>
<dbReference type="GO" id="GO:0005763">
    <property type="term" value="C:mitochondrial small ribosomal subunit"/>
    <property type="evidence" value="ECO:0007669"/>
    <property type="project" value="TreeGrafter"/>
</dbReference>
<name>A0AA39L8C0_SARSR</name>
<dbReference type="InterPro" id="IPR035980">
    <property type="entry name" value="Ribosomal_bS6_sf"/>
</dbReference>
<dbReference type="PANTHER" id="PTHR21011">
    <property type="entry name" value="MITOCHONDRIAL 28S RIBOSOMAL PROTEIN S6"/>
    <property type="match status" value="1"/>
</dbReference>
<dbReference type="GO" id="GO:0006412">
    <property type="term" value="P:translation"/>
    <property type="evidence" value="ECO:0007669"/>
    <property type="project" value="InterPro"/>
</dbReference>
<dbReference type="SUPFAM" id="SSF54995">
    <property type="entry name" value="Ribosomal protein S6"/>
    <property type="match status" value="1"/>
</dbReference>
<dbReference type="GO" id="GO:0003735">
    <property type="term" value="F:structural constituent of ribosome"/>
    <property type="evidence" value="ECO:0007669"/>
    <property type="project" value="InterPro"/>
</dbReference>
<proteinExistence type="inferred from homology"/>
<comment type="similarity">
    <text evidence="1">Belongs to the bacterial ribosomal protein bS6 family.</text>
</comment>
<dbReference type="AlphaFoldDB" id="A0AA39L8C0"/>
<dbReference type="Pfam" id="PF01250">
    <property type="entry name" value="Ribosomal_S6"/>
    <property type="match status" value="1"/>
</dbReference>
<sequence>MLYELVGIIVQTVGTLVLRNGGVIRGIANWGVSALPKPISVHQIKQTHGHYFVMRYDASAKIHETVRSTLRLEPRMIRAGHVKLGDGRLSTTAKFGAPKWKTKLGEV</sequence>
<gene>
    <name evidence="2" type="ORF">NLU13_4611</name>
</gene>
<dbReference type="InterPro" id="IPR014717">
    <property type="entry name" value="Transl_elong_EF1B/ribsomal_bS6"/>
</dbReference>
<evidence type="ECO:0008006" key="4">
    <source>
        <dbReference type="Google" id="ProtNLM"/>
    </source>
</evidence>
<reference evidence="2" key="1">
    <citation type="submission" date="2022-10" db="EMBL/GenBank/DDBJ databases">
        <title>Determination and structural analysis of whole genome sequence of Sarocladium strictum F4-1.</title>
        <authorList>
            <person name="Hu L."/>
            <person name="Jiang Y."/>
        </authorList>
    </citation>
    <scope>NUCLEOTIDE SEQUENCE</scope>
    <source>
        <strain evidence="2">F4-1</strain>
    </source>
</reference>
<evidence type="ECO:0000313" key="2">
    <source>
        <dbReference type="EMBL" id="KAK0388366.1"/>
    </source>
</evidence>
<dbReference type="PANTHER" id="PTHR21011:SF1">
    <property type="entry name" value="SMALL RIBOSOMAL SUBUNIT PROTEIN BS6M"/>
    <property type="match status" value="1"/>
</dbReference>
<keyword evidence="3" id="KW-1185">Reference proteome</keyword>
<dbReference type="CDD" id="cd15465">
    <property type="entry name" value="bS6_mito"/>
    <property type="match status" value="1"/>
</dbReference>
<dbReference type="Gene3D" id="3.30.70.60">
    <property type="match status" value="1"/>
</dbReference>
<protein>
    <recommendedName>
        <fullName evidence="4">Ribosomal protein S6</fullName>
    </recommendedName>
</protein>
<dbReference type="EMBL" id="JAPDFR010000003">
    <property type="protein sequence ID" value="KAK0388366.1"/>
    <property type="molecule type" value="Genomic_DNA"/>
</dbReference>
<evidence type="ECO:0000313" key="3">
    <source>
        <dbReference type="Proteomes" id="UP001175261"/>
    </source>
</evidence>
<evidence type="ECO:0000256" key="1">
    <source>
        <dbReference type="ARBA" id="ARBA00009512"/>
    </source>
</evidence>
<dbReference type="Proteomes" id="UP001175261">
    <property type="component" value="Unassembled WGS sequence"/>
</dbReference>
<organism evidence="2 3">
    <name type="scientific">Sarocladium strictum</name>
    <name type="common">Black bundle disease fungus</name>
    <name type="synonym">Acremonium strictum</name>
    <dbReference type="NCBI Taxonomy" id="5046"/>
    <lineage>
        <taxon>Eukaryota</taxon>
        <taxon>Fungi</taxon>
        <taxon>Dikarya</taxon>
        <taxon>Ascomycota</taxon>
        <taxon>Pezizomycotina</taxon>
        <taxon>Sordariomycetes</taxon>
        <taxon>Hypocreomycetidae</taxon>
        <taxon>Hypocreales</taxon>
        <taxon>Sarocladiaceae</taxon>
        <taxon>Sarocladium</taxon>
    </lineage>
</organism>
<accession>A0AA39L8C0</accession>
<comment type="caution">
    <text evidence="2">The sequence shown here is derived from an EMBL/GenBank/DDBJ whole genome shotgun (WGS) entry which is preliminary data.</text>
</comment>
<dbReference type="InterPro" id="IPR000529">
    <property type="entry name" value="Ribosomal_bS6"/>
</dbReference>